<evidence type="ECO:0000313" key="3">
    <source>
        <dbReference type="EMBL" id="MBC3934648.1"/>
    </source>
</evidence>
<dbReference type="InterPro" id="IPR001041">
    <property type="entry name" value="2Fe-2S_ferredoxin-type"/>
</dbReference>
<proteinExistence type="predicted"/>
<gene>
    <name evidence="3" type="ORF">H8K47_04685</name>
</gene>
<dbReference type="GO" id="GO:0016491">
    <property type="term" value="F:oxidoreductase activity"/>
    <property type="evidence" value="ECO:0007669"/>
    <property type="project" value="UniProtKB-KW"/>
</dbReference>
<dbReference type="Gene3D" id="3.10.20.440">
    <property type="entry name" value="2Fe-2S iron-sulphur cluster binding domain, sarcosine oxidase, alpha subunit, N-terminal domain"/>
    <property type="match status" value="1"/>
</dbReference>
<organism evidence="3 4">
    <name type="scientific">Undibacterium rugosum</name>
    <dbReference type="NCBI Taxonomy" id="2762291"/>
    <lineage>
        <taxon>Bacteria</taxon>
        <taxon>Pseudomonadati</taxon>
        <taxon>Pseudomonadota</taxon>
        <taxon>Betaproteobacteria</taxon>
        <taxon>Burkholderiales</taxon>
        <taxon>Oxalobacteraceae</taxon>
        <taxon>Undibacterium</taxon>
    </lineage>
</organism>
<dbReference type="Proteomes" id="UP000612361">
    <property type="component" value="Unassembled WGS sequence"/>
</dbReference>
<dbReference type="InterPro" id="IPR036010">
    <property type="entry name" value="2Fe-2S_ferredoxin-like_sf"/>
</dbReference>
<keyword evidence="4" id="KW-1185">Reference proteome</keyword>
<dbReference type="AlphaFoldDB" id="A0A923I6V0"/>
<feature type="domain" description="2Fe-2S ferredoxin-type" evidence="2">
    <location>
        <begin position="6"/>
        <end position="87"/>
    </location>
</feature>
<name>A0A923I6V0_9BURK</name>
<evidence type="ECO:0000256" key="1">
    <source>
        <dbReference type="ARBA" id="ARBA00023002"/>
    </source>
</evidence>
<comment type="caution">
    <text evidence="3">The sequence shown here is derived from an EMBL/GenBank/DDBJ whole genome shotgun (WGS) entry which is preliminary data.</text>
</comment>
<protein>
    <submittedName>
        <fullName evidence="3">(2Fe-2S)-binding protein</fullName>
    </submittedName>
</protein>
<dbReference type="EMBL" id="JACOGG010000003">
    <property type="protein sequence ID" value="MBC3934648.1"/>
    <property type="molecule type" value="Genomic_DNA"/>
</dbReference>
<evidence type="ECO:0000259" key="2">
    <source>
        <dbReference type="PROSITE" id="PS51085"/>
    </source>
</evidence>
<accession>A0A923I6V0</accession>
<dbReference type="RefSeq" id="WP_186880252.1">
    <property type="nucleotide sequence ID" value="NZ_JACOGG010000003.1"/>
</dbReference>
<reference evidence="3" key="1">
    <citation type="submission" date="2020-08" db="EMBL/GenBank/DDBJ databases">
        <title>Novel species isolated from subtropical streams in China.</title>
        <authorList>
            <person name="Lu H."/>
        </authorList>
    </citation>
    <scope>NUCLEOTIDE SEQUENCE</scope>
    <source>
        <strain evidence="3">CY7W</strain>
    </source>
</reference>
<dbReference type="GO" id="GO:0051536">
    <property type="term" value="F:iron-sulfur cluster binding"/>
    <property type="evidence" value="ECO:0007669"/>
    <property type="project" value="InterPro"/>
</dbReference>
<sequence length="92" mass="10164">MQDQKDSIRLWLNGRPIEAQTGITVAALLMQQDEWLTRCSVSGESRFVLCGMGVCQECRVTINGQPQRLACQTLCSPGMVIQTASHHAMEAK</sequence>
<dbReference type="SUPFAM" id="SSF54292">
    <property type="entry name" value="2Fe-2S ferredoxin-like"/>
    <property type="match status" value="1"/>
</dbReference>
<evidence type="ECO:0000313" key="4">
    <source>
        <dbReference type="Proteomes" id="UP000612361"/>
    </source>
</evidence>
<dbReference type="InterPro" id="IPR042204">
    <property type="entry name" value="2Fe-2S-bd_N"/>
</dbReference>
<dbReference type="PROSITE" id="PS51085">
    <property type="entry name" value="2FE2S_FER_2"/>
    <property type="match status" value="1"/>
</dbReference>
<keyword evidence="1" id="KW-0560">Oxidoreductase</keyword>
<dbReference type="Pfam" id="PF13510">
    <property type="entry name" value="Fer2_4"/>
    <property type="match status" value="1"/>
</dbReference>